<dbReference type="AlphaFoldDB" id="A0A5E4BKF4"/>
<reference evidence="2" key="1">
    <citation type="submission" date="2019-04" db="EMBL/GenBank/DDBJ databases">
        <authorList>
            <person name="Alioto T."/>
            <person name="Alioto T."/>
        </authorList>
    </citation>
    <scope>NUCLEOTIDE SEQUENCE [LARGE SCALE GENOMIC DNA]</scope>
</reference>
<protein>
    <submittedName>
        <fullName evidence="2">Uncharacterized protein</fullName>
    </submittedName>
</protein>
<accession>A0A5E4BKF4</accession>
<evidence type="ECO:0000313" key="2">
    <source>
        <dbReference type="EMBL" id="VTJ69419.1"/>
    </source>
</evidence>
<sequence>MADEPHTLEAEAESGPLSVVLSSQRATAGALFWNFLLPKQTALPRLDPQSRLLGVDVYTVVIFILCFKELAKEAGGWTFLASSSLPLLPTASASVPDGALPGLLPLSTVLLESPPRLPPGQHTHGVSRRASGLRIECQGRGGRATAARKKKVQDFRPKHPSTRSNKRVGFPLCSKLKSKTGSLRRWPPGSWVAFTRVHLKLPSTPSAGPSTPPA</sequence>
<feature type="region of interest" description="Disordered" evidence="1">
    <location>
        <begin position="139"/>
        <end position="168"/>
    </location>
</feature>
<organism evidence="2 3">
    <name type="scientific">Marmota monax</name>
    <name type="common">Woodchuck</name>
    <dbReference type="NCBI Taxonomy" id="9995"/>
    <lineage>
        <taxon>Eukaryota</taxon>
        <taxon>Metazoa</taxon>
        <taxon>Chordata</taxon>
        <taxon>Craniata</taxon>
        <taxon>Vertebrata</taxon>
        <taxon>Euteleostomi</taxon>
        <taxon>Mammalia</taxon>
        <taxon>Eutheria</taxon>
        <taxon>Euarchontoglires</taxon>
        <taxon>Glires</taxon>
        <taxon>Rodentia</taxon>
        <taxon>Sciuromorpha</taxon>
        <taxon>Sciuridae</taxon>
        <taxon>Xerinae</taxon>
        <taxon>Marmotini</taxon>
        <taxon>Marmota</taxon>
    </lineage>
</organism>
<name>A0A5E4BKF4_MARMO</name>
<comment type="caution">
    <text evidence="2">The sequence shown here is derived from an EMBL/GenBank/DDBJ whole genome shotgun (WGS) entry which is preliminary data.</text>
</comment>
<evidence type="ECO:0000313" key="3">
    <source>
        <dbReference type="Proteomes" id="UP000335636"/>
    </source>
</evidence>
<proteinExistence type="predicted"/>
<dbReference type="EMBL" id="CABDUW010000461">
    <property type="protein sequence ID" value="VTJ69419.1"/>
    <property type="molecule type" value="Genomic_DNA"/>
</dbReference>
<dbReference type="Proteomes" id="UP000335636">
    <property type="component" value="Unassembled WGS sequence"/>
</dbReference>
<keyword evidence="3" id="KW-1185">Reference proteome</keyword>
<gene>
    <name evidence="2" type="ORF">MONAX_5E044736</name>
</gene>
<evidence type="ECO:0000256" key="1">
    <source>
        <dbReference type="SAM" id="MobiDB-lite"/>
    </source>
</evidence>